<feature type="region of interest" description="Disordered" evidence="1">
    <location>
        <begin position="141"/>
        <end position="182"/>
    </location>
</feature>
<evidence type="ECO:0000313" key="2">
    <source>
        <dbReference type="EMBL" id="CDO77579.1"/>
    </source>
</evidence>
<feature type="region of interest" description="Disordered" evidence="1">
    <location>
        <begin position="72"/>
        <end position="100"/>
    </location>
</feature>
<dbReference type="AlphaFoldDB" id="A0A060SZ81"/>
<keyword evidence="3" id="KW-1185">Reference proteome</keyword>
<feature type="compositionally biased region" description="Polar residues" evidence="1">
    <location>
        <begin position="166"/>
        <end position="182"/>
    </location>
</feature>
<name>A0A060SZ81_PYCCI</name>
<dbReference type="OrthoDB" id="2735257at2759"/>
<dbReference type="Proteomes" id="UP000029665">
    <property type="component" value="Unassembled WGS sequence"/>
</dbReference>
<evidence type="ECO:0000256" key="1">
    <source>
        <dbReference type="SAM" id="MobiDB-lite"/>
    </source>
</evidence>
<gene>
    <name evidence="2" type="ORF">BN946_scf184936.g4</name>
</gene>
<organism evidence="2 3">
    <name type="scientific">Pycnoporus cinnabarinus</name>
    <name type="common">Cinnabar-red polypore</name>
    <name type="synonym">Trametes cinnabarina</name>
    <dbReference type="NCBI Taxonomy" id="5643"/>
    <lineage>
        <taxon>Eukaryota</taxon>
        <taxon>Fungi</taxon>
        <taxon>Dikarya</taxon>
        <taxon>Basidiomycota</taxon>
        <taxon>Agaricomycotina</taxon>
        <taxon>Agaricomycetes</taxon>
        <taxon>Polyporales</taxon>
        <taxon>Polyporaceae</taxon>
        <taxon>Trametes</taxon>
    </lineage>
</organism>
<protein>
    <submittedName>
        <fullName evidence="2">Uncharacterized protein</fullName>
    </submittedName>
</protein>
<dbReference type="HOGENOM" id="CLU_1482724_0_0_1"/>
<proteinExistence type="predicted"/>
<evidence type="ECO:0000313" key="3">
    <source>
        <dbReference type="Proteomes" id="UP000029665"/>
    </source>
</evidence>
<dbReference type="EMBL" id="CCBP010000459">
    <property type="protein sequence ID" value="CDO77579.1"/>
    <property type="molecule type" value="Genomic_DNA"/>
</dbReference>
<reference evidence="2" key="1">
    <citation type="submission" date="2014-01" db="EMBL/GenBank/DDBJ databases">
        <title>The genome of the white-rot fungus Pycnoporus cinnabarinus: a basidiomycete model with a versatile arsenal for lignocellulosic biomass breakdown.</title>
        <authorList>
            <person name="Levasseur A."/>
            <person name="Lomascolo A."/>
            <person name="Ruiz-Duenas F.J."/>
            <person name="Uzan E."/>
            <person name="Piumi F."/>
            <person name="Kues U."/>
            <person name="Ram A.F.J."/>
            <person name="Murat C."/>
            <person name="Haon M."/>
            <person name="Benoit I."/>
            <person name="Arfi Y."/>
            <person name="Chevret D."/>
            <person name="Drula E."/>
            <person name="Kwon M.J."/>
            <person name="Gouret P."/>
            <person name="Lesage-Meessen L."/>
            <person name="Lombard V."/>
            <person name="Mariette J."/>
            <person name="Noirot C."/>
            <person name="Park J."/>
            <person name="Patyshakuliyeva A."/>
            <person name="Wieneger R.A.B."/>
            <person name="Wosten H.A.B."/>
            <person name="Martin F."/>
            <person name="Coutinho P.M."/>
            <person name="de Vries R."/>
            <person name="Martinez A.T."/>
            <person name="Klopp C."/>
            <person name="Pontarotti P."/>
            <person name="Henrissat B."/>
            <person name="Record E."/>
        </authorList>
    </citation>
    <scope>NUCLEOTIDE SEQUENCE [LARGE SCALE GENOMIC DNA]</scope>
    <source>
        <strain evidence="2">BRFM137</strain>
    </source>
</reference>
<sequence>MSSAASNITIGQNHQPHVLIGAAENSSPATADQGHALHVAIPENDARTPAPLDTPSHGHPNIIDSAAMDAHVSTSDGTSTGQLQFALPAGSSPVNPRPSARVWRRRSLFSVANDAHSEHEAQDGGSLEHPLFDLAQNGLMAPTGEVEAPESAELDGHFDQPRGADATSSTSSIDNTTPVGDA</sequence>
<comment type="caution">
    <text evidence="2">The sequence shown here is derived from an EMBL/GenBank/DDBJ whole genome shotgun (WGS) entry which is preliminary data.</text>
</comment>
<feature type="compositionally biased region" description="Polar residues" evidence="1">
    <location>
        <begin position="72"/>
        <end position="83"/>
    </location>
</feature>
<dbReference type="OMA" id="SNIVIGH"/>
<accession>A0A060SZ81</accession>